<organism evidence="1 2">
    <name type="scientific">Aspergillus parasiticus</name>
    <dbReference type="NCBI Taxonomy" id="5067"/>
    <lineage>
        <taxon>Eukaryota</taxon>
        <taxon>Fungi</taxon>
        <taxon>Dikarya</taxon>
        <taxon>Ascomycota</taxon>
        <taxon>Pezizomycotina</taxon>
        <taxon>Eurotiomycetes</taxon>
        <taxon>Eurotiomycetidae</taxon>
        <taxon>Eurotiales</taxon>
        <taxon>Aspergillaceae</taxon>
        <taxon>Aspergillus</taxon>
        <taxon>Aspergillus subgen. Circumdati</taxon>
    </lineage>
</organism>
<name>A0A5N6DPK5_ASPPA</name>
<accession>A0A5N6DPK5</accession>
<dbReference type="EMBL" id="ML734959">
    <property type="protein sequence ID" value="KAB8207082.1"/>
    <property type="molecule type" value="Genomic_DNA"/>
</dbReference>
<gene>
    <name evidence="1" type="ORF">BDV34DRAFT_192757</name>
</gene>
<reference evidence="1 2" key="1">
    <citation type="submission" date="2019-04" db="EMBL/GenBank/DDBJ databases">
        <title>Fungal friends and foes A comparative genomics study of 23 Aspergillus species from section Flavi.</title>
        <authorList>
            <consortium name="DOE Joint Genome Institute"/>
            <person name="Kjaerbolling I."/>
            <person name="Vesth T.C."/>
            <person name="Frisvad J.C."/>
            <person name="Nybo J.L."/>
            <person name="Theobald S."/>
            <person name="Kildgaard S."/>
            <person name="Petersen T.I."/>
            <person name="Kuo A."/>
            <person name="Sato A."/>
            <person name="Lyhne E.K."/>
            <person name="Kogle M.E."/>
            <person name="Wiebenga A."/>
            <person name="Kun R.S."/>
            <person name="Lubbers R.J."/>
            <person name="Makela M.R."/>
            <person name="Barry K."/>
            <person name="Chovatia M."/>
            <person name="Clum A."/>
            <person name="Daum C."/>
            <person name="Haridas S."/>
            <person name="He G."/>
            <person name="LaButti K."/>
            <person name="Lipzen A."/>
            <person name="Mondo S."/>
            <person name="Pangilinan J."/>
            <person name="Riley R."/>
            <person name="Salamov A."/>
            <person name="Simmons B.A."/>
            <person name="Magnuson J.K."/>
            <person name="Henrissat B."/>
            <person name="Mortensen U.H."/>
            <person name="Larsen T.O."/>
            <person name="De vries R.P."/>
            <person name="Grigoriev I.V."/>
            <person name="Machida M."/>
            <person name="Baker S.E."/>
            <person name="Andersen M.R."/>
        </authorList>
    </citation>
    <scope>NUCLEOTIDE SEQUENCE [LARGE SCALE GENOMIC DNA]</scope>
    <source>
        <strain evidence="1 2">CBS 117618</strain>
    </source>
</reference>
<protein>
    <submittedName>
        <fullName evidence="1">Uncharacterized protein</fullName>
    </submittedName>
</protein>
<keyword evidence="2" id="KW-1185">Reference proteome</keyword>
<evidence type="ECO:0000313" key="1">
    <source>
        <dbReference type="EMBL" id="KAB8207082.1"/>
    </source>
</evidence>
<dbReference type="AlphaFoldDB" id="A0A5N6DPK5"/>
<sequence>MLLARIVTFFITSSRAENTFISHERDWLSLSCIGTTFQMRLSTASLALLLFLFHFDRLYIDLLHPLLSLPHFPFSFLPRHGIPRSMYRSLHICLPQRAYLI</sequence>
<dbReference type="Proteomes" id="UP000326532">
    <property type="component" value="Unassembled WGS sequence"/>
</dbReference>
<proteinExistence type="predicted"/>
<dbReference type="VEuPathDB" id="FungiDB:BDV34DRAFT_192757"/>
<evidence type="ECO:0000313" key="2">
    <source>
        <dbReference type="Proteomes" id="UP000326532"/>
    </source>
</evidence>